<evidence type="ECO:0000256" key="1">
    <source>
        <dbReference type="SAM" id="MobiDB-lite"/>
    </source>
</evidence>
<reference evidence="2" key="1">
    <citation type="submission" date="2019-08" db="EMBL/GenBank/DDBJ databases">
        <authorList>
            <person name="Kucharzyk K."/>
            <person name="Murdoch R.W."/>
            <person name="Higgins S."/>
            <person name="Loffler F."/>
        </authorList>
    </citation>
    <scope>NUCLEOTIDE SEQUENCE</scope>
</reference>
<protein>
    <submittedName>
        <fullName evidence="2">Uncharacterized protein</fullName>
    </submittedName>
</protein>
<name>A0A645IKL8_9ZZZZ</name>
<comment type="caution">
    <text evidence="2">The sequence shown here is derived from an EMBL/GenBank/DDBJ whole genome shotgun (WGS) entry which is preliminary data.</text>
</comment>
<evidence type="ECO:0000313" key="2">
    <source>
        <dbReference type="EMBL" id="MPN51650.1"/>
    </source>
</evidence>
<proteinExistence type="predicted"/>
<sequence>MLTIFDSERELASIWIGFATGCVELGQYVDFAECGDRAVEVDRWLETLFAGLVETQRQYGPGIAKQVCDLALLPNCLYPSEMLRAAEHLQNGGSPEAISAMIESGALEGEQPFFPKLTDGIGEGHDHNNTGMNRPMLEM</sequence>
<accession>A0A645IKL8</accession>
<dbReference type="EMBL" id="VSSQ01116975">
    <property type="protein sequence ID" value="MPN51650.1"/>
    <property type="molecule type" value="Genomic_DNA"/>
</dbReference>
<dbReference type="AlphaFoldDB" id="A0A645IKL8"/>
<organism evidence="2">
    <name type="scientific">bioreactor metagenome</name>
    <dbReference type="NCBI Taxonomy" id="1076179"/>
    <lineage>
        <taxon>unclassified sequences</taxon>
        <taxon>metagenomes</taxon>
        <taxon>ecological metagenomes</taxon>
    </lineage>
</organism>
<feature type="region of interest" description="Disordered" evidence="1">
    <location>
        <begin position="118"/>
        <end position="139"/>
    </location>
</feature>
<gene>
    <name evidence="2" type="ORF">SDC9_199299</name>
</gene>